<evidence type="ECO:0000256" key="1">
    <source>
        <dbReference type="SAM" id="MobiDB-lite"/>
    </source>
</evidence>
<proteinExistence type="predicted"/>
<keyword evidence="3" id="KW-1185">Reference proteome</keyword>
<accession>A0A4R3UAR9</accession>
<dbReference type="AlphaFoldDB" id="A0A4R3UAR9"/>
<protein>
    <submittedName>
        <fullName evidence="2">Uncharacterized protein</fullName>
    </submittedName>
</protein>
<dbReference type="EMBL" id="SMBU01000053">
    <property type="protein sequence ID" value="TCU84475.1"/>
    <property type="molecule type" value="Genomic_DNA"/>
</dbReference>
<feature type="region of interest" description="Disordered" evidence="1">
    <location>
        <begin position="134"/>
        <end position="157"/>
    </location>
</feature>
<feature type="region of interest" description="Disordered" evidence="1">
    <location>
        <begin position="302"/>
        <end position="333"/>
    </location>
</feature>
<gene>
    <name evidence="2" type="ORF">EV671_105321</name>
</gene>
<sequence>MVRRSAGARERQRWRRLGAEVLRTVGVHRQPFHLTARHDLDALEQQLQSRAVHLAVHQTVPAADESASLQPLGPHAPTAAVEVQHLDLRASPIDEGEQRTVQRVLLQPVARQRAQAVVGLPHVHRLAIQPDADVSVGEEHQPRATRSVTPPPRSSVISSRCALGATGRLSAPSSTKLARKCWGTCWPAVLAERSAAPPSNRDLQRWKLLLATPSRWQNASTISPPARNCPSNSRHLASPRCRRPCRCSTSSALPSLSMQAFWEAAAREERTLPAYRYRCTTSMIAPSWPYLIGKLPQQAHTMSHPARSLSGEPTWRSTDELQSDPVPARAVAA</sequence>
<name>A0A4R3UAR9_ROSSA</name>
<reference evidence="2 3" key="1">
    <citation type="submission" date="2019-03" db="EMBL/GenBank/DDBJ databases">
        <title>Genomic Encyclopedia of Type Strains, Phase IV (KMG-IV): sequencing the most valuable type-strain genomes for metagenomic binning, comparative biology and taxonomic classification.</title>
        <authorList>
            <person name="Goeker M."/>
        </authorList>
    </citation>
    <scope>NUCLEOTIDE SEQUENCE [LARGE SCALE GENOMIC DNA]</scope>
    <source>
        <strain evidence="2 3">DSM 654</strain>
    </source>
</reference>
<organism evidence="2 3">
    <name type="scientific">Roseateles saccharophilus</name>
    <name type="common">Pseudomonas saccharophila</name>
    <dbReference type="NCBI Taxonomy" id="304"/>
    <lineage>
        <taxon>Bacteria</taxon>
        <taxon>Pseudomonadati</taxon>
        <taxon>Pseudomonadota</taxon>
        <taxon>Betaproteobacteria</taxon>
        <taxon>Burkholderiales</taxon>
        <taxon>Sphaerotilaceae</taxon>
        <taxon>Roseateles</taxon>
    </lineage>
</organism>
<dbReference type="Proteomes" id="UP000295110">
    <property type="component" value="Unassembled WGS sequence"/>
</dbReference>
<evidence type="ECO:0000313" key="2">
    <source>
        <dbReference type="EMBL" id="TCU84475.1"/>
    </source>
</evidence>
<evidence type="ECO:0000313" key="3">
    <source>
        <dbReference type="Proteomes" id="UP000295110"/>
    </source>
</evidence>
<comment type="caution">
    <text evidence="2">The sequence shown here is derived from an EMBL/GenBank/DDBJ whole genome shotgun (WGS) entry which is preliminary data.</text>
</comment>